<feature type="region of interest" description="Disordered" evidence="9">
    <location>
        <begin position="317"/>
        <end position="338"/>
    </location>
</feature>
<dbReference type="PROSITE" id="PS00889">
    <property type="entry name" value="CNMP_BINDING_2"/>
    <property type="match status" value="1"/>
</dbReference>
<protein>
    <submittedName>
        <fullName evidence="11">Cyclic nucleotide gated channel beta 1</fullName>
    </submittedName>
</protein>
<feature type="compositionally biased region" description="Polar residues" evidence="9">
    <location>
        <begin position="404"/>
        <end position="422"/>
    </location>
</feature>
<dbReference type="SMART" id="SM00100">
    <property type="entry name" value="cNMP"/>
    <property type="match status" value="1"/>
</dbReference>
<feature type="compositionally biased region" description="Low complexity" evidence="9">
    <location>
        <begin position="381"/>
        <end position="398"/>
    </location>
</feature>
<evidence type="ECO:0000256" key="5">
    <source>
        <dbReference type="ARBA" id="ARBA00023065"/>
    </source>
</evidence>
<feature type="compositionally biased region" description="Basic and acidic residues" evidence="9">
    <location>
        <begin position="321"/>
        <end position="331"/>
    </location>
</feature>
<dbReference type="PANTHER" id="PTHR45638:SF16">
    <property type="entry name" value="CYCLIC NUCLEOTIDE-GATED CATION CHANNEL BETA-1"/>
    <property type="match status" value="1"/>
</dbReference>
<keyword evidence="12" id="KW-1185">Reference proteome</keyword>
<accession>A0ABV1ACR1</accession>
<evidence type="ECO:0000256" key="7">
    <source>
        <dbReference type="ARBA" id="ARBA00023286"/>
    </source>
</evidence>
<keyword evidence="2" id="KW-0813">Transport</keyword>
<evidence type="ECO:0000256" key="4">
    <source>
        <dbReference type="ARBA" id="ARBA00022989"/>
    </source>
</evidence>
<dbReference type="InterPro" id="IPR000595">
    <property type="entry name" value="cNMP-bd_dom"/>
</dbReference>
<dbReference type="Pfam" id="PF00027">
    <property type="entry name" value="cNMP_binding"/>
    <property type="match status" value="1"/>
</dbReference>
<sequence>MYLLYCLHCNACLYYWTSTYIGLGSTQWVYNGVGNSYIRCYFFAVKTLITIGGVPEPTSLFEIVFQLINYFVGVFAFSIMIGQMRDVVGAATAAQTYYRTCMDNTIKYMTSYRIPKDVQNRVKTWYNFTWQSQGMLDEQELLTQLPDKMRLDIAVDVNYSIVSKVPLFQGCDRQMIFDMLKSLRSIVYLPGDYVCKKVRVLQNLHPKSLHSFICDCCLFAFCTSQGEVGREMYIIKAGEVQVVGGPDERTVFATLRAGSVFGEISLLAVGGVNRRTANVIAHGFANLFILDKKDLNEILVHYPESKKLLHKKARKMLNKGKKPEPKEEAREPSQVPAAPLKLVTPKLLRAALEITERSSGLKGALAKLKEKTSKSSVSLQRSFSTSLRPPSPSLSSGPERVVDTPTSVSASSMTLHSASYSCNLEDLPPAQIHGDTVKKDDS</sequence>
<dbReference type="SUPFAM" id="SSF81324">
    <property type="entry name" value="Voltage-gated potassium channels"/>
    <property type="match status" value="1"/>
</dbReference>
<dbReference type="InterPro" id="IPR018490">
    <property type="entry name" value="cNMP-bd_dom_sf"/>
</dbReference>
<feature type="domain" description="Cyclic nucleotide-binding" evidence="10">
    <location>
        <begin position="225"/>
        <end position="316"/>
    </location>
</feature>
<evidence type="ECO:0000256" key="2">
    <source>
        <dbReference type="ARBA" id="ARBA00022448"/>
    </source>
</evidence>
<comment type="subcellular location">
    <subcellularLocation>
        <location evidence="1">Membrane</location>
        <topology evidence="1">Multi-pass membrane protein</topology>
    </subcellularLocation>
</comment>
<evidence type="ECO:0000256" key="3">
    <source>
        <dbReference type="ARBA" id="ARBA00022692"/>
    </source>
</evidence>
<evidence type="ECO:0000313" key="11">
    <source>
        <dbReference type="EMBL" id="MEQ2315436.1"/>
    </source>
</evidence>
<keyword evidence="4" id="KW-1133">Transmembrane helix</keyword>
<evidence type="ECO:0000256" key="8">
    <source>
        <dbReference type="ARBA" id="ARBA00023303"/>
    </source>
</evidence>
<reference evidence="11 12" key="1">
    <citation type="submission" date="2021-06" db="EMBL/GenBank/DDBJ databases">
        <authorList>
            <person name="Palmer J.M."/>
        </authorList>
    </citation>
    <scope>NUCLEOTIDE SEQUENCE [LARGE SCALE GENOMIC DNA]</scope>
    <source>
        <strain evidence="11 12">AS_MEX2019</strain>
        <tissue evidence="11">Muscle</tissue>
    </source>
</reference>
<keyword evidence="8" id="KW-0407">Ion channel</keyword>
<dbReference type="Proteomes" id="UP001469553">
    <property type="component" value="Unassembled WGS sequence"/>
</dbReference>
<proteinExistence type="predicted"/>
<keyword evidence="7" id="KW-1071">Ligand-gated ion channel</keyword>
<dbReference type="InterPro" id="IPR014710">
    <property type="entry name" value="RmlC-like_jellyroll"/>
</dbReference>
<feature type="region of interest" description="Disordered" evidence="9">
    <location>
        <begin position="377"/>
        <end position="442"/>
    </location>
</feature>
<evidence type="ECO:0000256" key="6">
    <source>
        <dbReference type="ARBA" id="ARBA00023136"/>
    </source>
</evidence>
<dbReference type="PROSITE" id="PS50042">
    <property type="entry name" value="CNMP_BINDING_3"/>
    <property type="match status" value="1"/>
</dbReference>
<dbReference type="EMBL" id="JAHRIP010086618">
    <property type="protein sequence ID" value="MEQ2315436.1"/>
    <property type="molecule type" value="Genomic_DNA"/>
</dbReference>
<comment type="caution">
    <text evidence="11">The sequence shown here is derived from an EMBL/GenBank/DDBJ whole genome shotgun (WGS) entry which is preliminary data.</text>
</comment>
<dbReference type="SUPFAM" id="SSF51206">
    <property type="entry name" value="cAMP-binding domain-like"/>
    <property type="match status" value="1"/>
</dbReference>
<keyword evidence="6" id="KW-0472">Membrane</keyword>
<name>A0ABV1ACR1_9TELE</name>
<organism evidence="11 12">
    <name type="scientific">Ameca splendens</name>
    <dbReference type="NCBI Taxonomy" id="208324"/>
    <lineage>
        <taxon>Eukaryota</taxon>
        <taxon>Metazoa</taxon>
        <taxon>Chordata</taxon>
        <taxon>Craniata</taxon>
        <taxon>Vertebrata</taxon>
        <taxon>Euteleostomi</taxon>
        <taxon>Actinopterygii</taxon>
        <taxon>Neopterygii</taxon>
        <taxon>Teleostei</taxon>
        <taxon>Neoteleostei</taxon>
        <taxon>Acanthomorphata</taxon>
        <taxon>Ovalentaria</taxon>
        <taxon>Atherinomorphae</taxon>
        <taxon>Cyprinodontiformes</taxon>
        <taxon>Goodeidae</taxon>
        <taxon>Ameca</taxon>
    </lineage>
</organism>
<evidence type="ECO:0000256" key="9">
    <source>
        <dbReference type="SAM" id="MobiDB-lite"/>
    </source>
</evidence>
<keyword evidence="5" id="KW-0406">Ion transport</keyword>
<dbReference type="InterPro" id="IPR050866">
    <property type="entry name" value="CNG_cation_channel"/>
</dbReference>
<dbReference type="Gene3D" id="2.60.120.10">
    <property type="entry name" value="Jelly Rolls"/>
    <property type="match status" value="1"/>
</dbReference>
<dbReference type="Gene3D" id="1.10.287.630">
    <property type="entry name" value="Helix hairpin bin"/>
    <property type="match status" value="1"/>
</dbReference>
<dbReference type="InterPro" id="IPR018488">
    <property type="entry name" value="cNMP-bd_CS"/>
</dbReference>
<dbReference type="PANTHER" id="PTHR45638">
    <property type="entry name" value="CYCLIC NUCLEOTIDE-GATED CATION CHANNEL SUBUNIT A"/>
    <property type="match status" value="1"/>
</dbReference>
<evidence type="ECO:0000313" key="12">
    <source>
        <dbReference type="Proteomes" id="UP001469553"/>
    </source>
</evidence>
<dbReference type="CDD" id="cd00038">
    <property type="entry name" value="CAP_ED"/>
    <property type="match status" value="1"/>
</dbReference>
<keyword evidence="3" id="KW-0812">Transmembrane</keyword>
<evidence type="ECO:0000259" key="10">
    <source>
        <dbReference type="PROSITE" id="PS50042"/>
    </source>
</evidence>
<evidence type="ECO:0000256" key="1">
    <source>
        <dbReference type="ARBA" id="ARBA00004141"/>
    </source>
</evidence>
<gene>
    <name evidence="11" type="primary">CNGB1_1</name>
    <name evidence="11" type="ORF">AMECASPLE_022296</name>
</gene>